<dbReference type="EMBL" id="PDUD01000019">
    <property type="protein sequence ID" value="PHN06092.1"/>
    <property type="molecule type" value="Genomic_DNA"/>
</dbReference>
<protein>
    <submittedName>
        <fullName evidence="1">Uncharacterized protein</fullName>
    </submittedName>
</protein>
<gene>
    <name evidence="1" type="ORF">CRP01_14070</name>
</gene>
<proteinExistence type="predicted"/>
<sequence length="100" mass="11239">MLALAVLPCADEGAWCVFDLEDSFGLEFHEGGSHNHHNDCEDHCSPLCICSCCHITVRTPVRMQVALKVPIRIFSTQPAHRSFLADLTSIHDIWQPPRRS</sequence>
<evidence type="ECO:0000313" key="2">
    <source>
        <dbReference type="Proteomes" id="UP000223913"/>
    </source>
</evidence>
<accession>A0A2D0NC59</accession>
<keyword evidence="2" id="KW-1185">Reference proteome</keyword>
<dbReference type="AlphaFoldDB" id="A0A2D0NC59"/>
<evidence type="ECO:0000313" key="1">
    <source>
        <dbReference type="EMBL" id="PHN06092.1"/>
    </source>
</evidence>
<dbReference type="Proteomes" id="UP000223913">
    <property type="component" value="Unassembled WGS sequence"/>
</dbReference>
<comment type="caution">
    <text evidence="1">The sequence shown here is derived from an EMBL/GenBank/DDBJ whole genome shotgun (WGS) entry which is preliminary data.</text>
</comment>
<reference evidence="1 2" key="1">
    <citation type="submission" date="2017-10" db="EMBL/GenBank/DDBJ databases">
        <title>The draft genome sequence of Lewinella nigricans NBRC 102662.</title>
        <authorList>
            <person name="Wang K."/>
        </authorList>
    </citation>
    <scope>NUCLEOTIDE SEQUENCE [LARGE SCALE GENOMIC DNA]</scope>
    <source>
        <strain evidence="1 2">NBRC 102662</strain>
    </source>
</reference>
<name>A0A2D0NC59_FLAN2</name>
<organism evidence="1 2">
    <name type="scientific">Flavilitoribacter nigricans (strain ATCC 23147 / DSM 23189 / NBRC 102662 / NCIMB 1420 / SS-2)</name>
    <name type="common">Lewinella nigricans</name>
    <dbReference type="NCBI Taxonomy" id="1122177"/>
    <lineage>
        <taxon>Bacteria</taxon>
        <taxon>Pseudomonadati</taxon>
        <taxon>Bacteroidota</taxon>
        <taxon>Saprospiria</taxon>
        <taxon>Saprospirales</taxon>
        <taxon>Lewinellaceae</taxon>
        <taxon>Flavilitoribacter</taxon>
    </lineage>
</organism>